<dbReference type="EC" id="3.1.11.2" evidence="1"/>
<proteinExistence type="predicted"/>
<evidence type="ECO:0000313" key="1">
    <source>
        <dbReference type="EMBL" id="TMS58689.1"/>
    </source>
</evidence>
<sequence length="272" mass="30599">MKLATWNVNSLKVRLPHVLDWLLAQEDSDQPIDLLCLQELKLPDDKYPLAELESAGFHSIYTGQKTYNGVAILARTTSLPTPTDVVRNIPGFEDTQQRVVAGTYATAGGPLRVISAYFPNGQAVGSDKFAYKLRWLEALTAWLRDELARYPQLALLGDYNIAPEDRDVHDPAKWEGENLVSPEERAAFRALEGLGLTDAFRQFEQPPKLYSWWDYRMLAFRRNAGLRIDHILLSDPLAKACTACTIDKVPRTWEQPSDHTPVVATLSLNPLP</sequence>
<keyword evidence="2" id="KW-1185">Reference proteome</keyword>
<comment type="caution">
    <text evidence="1">The sequence shown here is derived from an EMBL/GenBank/DDBJ whole genome shotgun (WGS) entry which is preliminary data.</text>
</comment>
<gene>
    <name evidence="1" type="primary">xth</name>
    <name evidence="1" type="ORF">MW7_008235</name>
</gene>
<protein>
    <submittedName>
        <fullName evidence="1">Exodeoxyribonuclease III</fullName>
        <ecNumber evidence="1">3.1.11.2</ecNumber>
    </submittedName>
</protein>
<keyword evidence="1" id="KW-0378">Hydrolase</keyword>
<reference evidence="1" key="1">
    <citation type="submission" date="2019-05" db="EMBL/GenBank/DDBJ databases">
        <title>Revised genome assembly of Burkholderiaceae (previously Ralstonia) sp. PBA.</title>
        <authorList>
            <person name="Gan H.M."/>
        </authorList>
    </citation>
    <scope>NUCLEOTIDE SEQUENCE</scope>
    <source>
        <strain evidence="1">PBA</strain>
    </source>
</reference>
<evidence type="ECO:0000313" key="2">
    <source>
        <dbReference type="Proteomes" id="UP000004277"/>
    </source>
</evidence>
<accession>A0ACD3SRB5</accession>
<organism evidence="1 2">
    <name type="scientific">Imbroritus primus</name>
    <dbReference type="NCBI Taxonomy" id="3058603"/>
    <lineage>
        <taxon>Bacteria</taxon>
        <taxon>Pseudomonadati</taxon>
        <taxon>Pseudomonadota</taxon>
        <taxon>Betaproteobacteria</taxon>
        <taxon>Burkholderiales</taxon>
        <taxon>Burkholderiaceae</taxon>
        <taxon>Imbroritus</taxon>
    </lineage>
</organism>
<dbReference type="EMBL" id="AKCV02000015">
    <property type="protein sequence ID" value="TMS58689.1"/>
    <property type="molecule type" value="Genomic_DNA"/>
</dbReference>
<dbReference type="Proteomes" id="UP000004277">
    <property type="component" value="Unassembled WGS sequence"/>
</dbReference>
<name>A0ACD3SRB5_9BURK</name>